<keyword evidence="3" id="KW-1185">Reference proteome</keyword>
<proteinExistence type="predicted"/>
<sequence length="193" mass="21620">MRGIDMKAGSQLENARSRLIRSPMWKMTTSGVRIPHSTTWATLAMTYQKAWIRRPYFMSTAVSMRATVAPGRETNTMCEAPSTTWVFAQERWAMNSCAAGGLAQGGAGGRALCDRVEGGFLRRHVGREMGVEDLRVDVEVDLSVGQRHRFQGLAHGAARELPDQRLRASPRPVRTPPGRPVLSRSDFPRRQWR</sequence>
<name>A0ABY7KS04_9ACTN</name>
<dbReference type="Proteomes" id="UP001164439">
    <property type="component" value="Chromosome"/>
</dbReference>
<evidence type="ECO:0000313" key="2">
    <source>
        <dbReference type="EMBL" id="WAZ27359.1"/>
    </source>
</evidence>
<dbReference type="EMBL" id="CP114413">
    <property type="protein sequence ID" value="WAZ27359.1"/>
    <property type="molecule type" value="Genomic_DNA"/>
</dbReference>
<organism evidence="2 3">
    <name type="scientific">Streptomyces cinnabarinus</name>
    <dbReference type="NCBI Taxonomy" id="67287"/>
    <lineage>
        <taxon>Bacteria</taxon>
        <taxon>Bacillati</taxon>
        <taxon>Actinomycetota</taxon>
        <taxon>Actinomycetes</taxon>
        <taxon>Kitasatosporales</taxon>
        <taxon>Streptomycetaceae</taxon>
        <taxon>Streptomyces</taxon>
    </lineage>
</organism>
<gene>
    <name evidence="2" type="ORF">STRCI_006063</name>
</gene>
<evidence type="ECO:0000256" key="1">
    <source>
        <dbReference type="SAM" id="MobiDB-lite"/>
    </source>
</evidence>
<reference evidence="2" key="1">
    <citation type="submission" date="2022-12" db="EMBL/GenBank/DDBJ databases">
        <authorList>
            <person name="Ruckert C."/>
            <person name="Busche T."/>
            <person name="Kalinowski J."/>
            <person name="Wittmann C."/>
        </authorList>
    </citation>
    <scope>NUCLEOTIDE SEQUENCE</scope>
    <source>
        <strain evidence="2">DSM 40467</strain>
    </source>
</reference>
<accession>A0ABY7KS04</accession>
<protein>
    <submittedName>
        <fullName evidence="2">Uncharacterized protein</fullName>
    </submittedName>
</protein>
<feature type="compositionally biased region" description="Basic and acidic residues" evidence="1">
    <location>
        <begin position="157"/>
        <end position="166"/>
    </location>
</feature>
<dbReference type="RefSeq" id="WP_269664807.1">
    <property type="nucleotide sequence ID" value="NZ_CP114413.1"/>
</dbReference>
<evidence type="ECO:0000313" key="3">
    <source>
        <dbReference type="Proteomes" id="UP001164439"/>
    </source>
</evidence>
<feature type="region of interest" description="Disordered" evidence="1">
    <location>
        <begin position="156"/>
        <end position="193"/>
    </location>
</feature>